<feature type="compositionally biased region" description="Low complexity" evidence="8">
    <location>
        <begin position="910"/>
        <end position="926"/>
    </location>
</feature>
<dbReference type="Ensembl" id="ENSCCRT00015071598.1">
    <property type="protein sequence ID" value="ENSCCRP00015069360.1"/>
    <property type="gene ID" value="ENSCCRG00015027621.1"/>
</dbReference>
<feature type="compositionally biased region" description="Basic and acidic residues" evidence="8">
    <location>
        <begin position="1114"/>
        <end position="1123"/>
    </location>
</feature>
<evidence type="ECO:0000256" key="7">
    <source>
        <dbReference type="ARBA" id="ARBA00023278"/>
    </source>
</evidence>
<feature type="compositionally biased region" description="Gly residues" evidence="8">
    <location>
        <begin position="1167"/>
        <end position="1188"/>
    </location>
</feature>
<dbReference type="GO" id="GO:0031012">
    <property type="term" value="C:extracellular matrix"/>
    <property type="evidence" value="ECO:0007669"/>
    <property type="project" value="TreeGrafter"/>
</dbReference>
<dbReference type="InterPro" id="IPR008160">
    <property type="entry name" value="Collagen"/>
</dbReference>
<feature type="compositionally biased region" description="Low complexity" evidence="8">
    <location>
        <begin position="1124"/>
        <end position="1139"/>
    </location>
</feature>
<dbReference type="Gene3D" id="2.60.120.1000">
    <property type="match status" value="1"/>
</dbReference>
<evidence type="ECO:0000256" key="8">
    <source>
        <dbReference type="SAM" id="MobiDB-lite"/>
    </source>
</evidence>
<evidence type="ECO:0000313" key="11">
    <source>
        <dbReference type="Ensembl" id="ENSCCRP00015069360.1"/>
    </source>
</evidence>
<evidence type="ECO:0000256" key="9">
    <source>
        <dbReference type="SAM" id="SignalP"/>
    </source>
</evidence>
<feature type="region of interest" description="Disordered" evidence="8">
    <location>
        <begin position="656"/>
        <end position="1048"/>
    </location>
</feature>
<evidence type="ECO:0000256" key="2">
    <source>
        <dbReference type="ARBA" id="ARBA00022525"/>
    </source>
</evidence>
<dbReference type="SUPFAM" id="SSF49899">
    <property type="entry name" value="Concanavalin A-like lectins/glucanases"/>
    <property type="match status" value="1"/>
</dbReference>
<keyword evidence="5" id="KW-0677">Repeat</keyword>
<evidence type="ECO:0000256" key="3">
    <source>
        <dbReference type="ARBA" id="ARBA00022530"/>
    </source>
</evidence>
<dbReference type="GO" id="GO:0005201">
    <property type="term" value="F:extracellular matrix structural constituent"/>
    <property type="evidence" value="ECO:0007669"/>
    <property type="project" value="InterPro"/>
</dbReference>
<feature type="domain" description="Fibrillar collagen NC1" evidence="10">
    <location>
        <begin position="1422"/>
        <end position="1650"/>
    </location>
</feature>
<dbReference type="PROSITE" id="PS51461">
    <property type="entry name" value="NC1_FIB"/>
    <property type="match status" value="1"/>
</dbReference>
<dbReference type="SMART" id="SM00038">
    <property type="entry name" value="COLFI"/>
    <property type="match status" value="1"/>
</dbReference>
<evidence type="ECO:0000256" key="5">
    <source>
        <dbReference type="ARBA" id="ARBA00022737"/>
    </source>
</evidence>
<sequence length="1651" mass="171843">YISNLFFSLLCVANLINVLRVLELSEDMEGVSVETGLCIERKDTSETDMAYRIDKKIQLSAPTKQFFPDSAFPENFSLMTTVKAKKNSQFFLVSLYDEQGVQQLGLEMGRSPVFLYEDHQGQPAPDLYPIFKKINLADGKWHRIAYSVEGKSVTLYLDCKKVQTLELMRGDSPVVSTDGVVVFGTRLLDEEVFEGEIQQLLLVDDPQAAAYYCQDYIPDCDSPLPYSTQSLAPEEAKPIHNLDDIMQGDEPVEPRKRSKKDRKGKKNKKKRNKKGKKESRKKKKEAEALEEGFLEMSSKLPEYLAQEPHRRTLPPPTEQPNLPVSEQSKSPEQSPTTMIDLMDSIPDMPTHEPDTFQDELTIAMTKPVTDLEDQSVLATAVSESPKTEEERPIKTPEVEEFSDDLYRVEHNELLVSTVTVGPNITDFEILENDEFQNGSNSFEEEYEEYEVYEDRFDPAKREMPGTWDGEVHFCLNNKLTKNIQGLPGIPGITGPPGPSGDPGDMGPEGRPGLPGADGIPGPPGTLLMLPFQYGGDSQKGPVISAQEAQAQAILQQTKVRHPNQTVFGSYICPLHSFIMTVQSVADLSILLMDLFLFLQGDRGFDGLPGLPGNKGHRGDRGKPGPQGPPGEPGHKVLQICLYCYPVFLRFGDTGAPGNRGEDGLEGLKGQSGPMGEPGSAGIAGEKGKLGVPGLPGYPGRQGSKGSVGFPGTAGVEGEKGKRGPAGQTGPDGERGPNGARGGRGARGPTGKPGAKGSAGHDGPQGAAGERGTQGPQGRDGEAGPKGPNGPPGKDGLPGHPGQRGEPGFQGKTGPPGPAGVIGPQGKTGETGPTGDRGHPGAPGPPGEQGLPGVTGKEGAKGDPGPAGLPGKSGPAGRRGFRGERGLPGTLGTAGLKGGEGPPGVAGPIGATGERGPAGPAGAIGQPGHTGGVGPPGPMGEKGEPGEKGSFGPAGRDGEQGPVGLPGPAGSPGPPGEDGDKGETGGPGQKGSKGDKGEGGPPGPPGSQGPPGQLGAPGLDGEPGPRGQQGMYGPKGDEGPRGFKGANGPPGLQVHIIILFFRPFSPGLHIEHSGPPGQHGPRGPQGPTGGEVSVFGEDGEAGNPGNVGETGPPGDKGEVGEKGDTGPPGAAGPPGIRGTPGSDGPKGHPGPLGFPGDTGPPGEPGANGIDGGPGAKGDNGEPGKGGPPGASGEPGPQGPPGRRGHVGPEGNEGKQGKKGAKGSAGAEGPVGKTGPVGPQGHPGNPGPEGLRGIPGSAGEQGLNGPPGQTGPPGPMVKFSPLLSLPYRSTAGHVGLIGLIGPPGEMGEKGDRGLPGNQGVQGPKGDGGVSGPPGPTGPPGFPGLSGAIGARGDPGPAGPPGLPGPPATMIEPLPFREGRKKRRRHSNQQGARVRSDIEDEEAVQFNMEDFLQADESLDEPEGMEEVFASLNSMKTEVELMRKPLGTFESPARTCKELMLCHPEYKDGEYWIDPNQGCHRDSIKVFCNFTAEGETCLHPDKRFEMVKLAAWNKEKPGSWYSQYRKGKQFSYIDTDGNPVPVVQLTFLKLLSATATQTFTYSCQNSVGWYDVASHSNQHAVRFRGSNDEEMTQAKSPFITSLHDGCQTRKGQERTVLWIDSPRSELLPVIDVAVSDFGNNNQKFGFHVGPVCFNG</sequence>
<feature type="compositionally biased region" description="Low complexity" evidence="8">
    <location>
        <begin position="1340"/>
        <end position="1352"/>
    </location>
</feature>
<dbReference type="InterPro" id="IPR000885">
    <property type="entry name" value="Fib_collagen_C"/>
</dbReference>
<dbReference type="Pfam" id="PF01410">
    <property type="entry name" value="COLFI"/>
    <property type="match status" value="1"/>
</dbReference>
<feature type="region of interest" description="Disordered" evidence="8">
    <location>
        <begin position="1067"/>
        <end position="1274"/>
    </location>
</feature>
<comment type="subcellular location">
    <subcellularLocation>
        <location evidence="1">Secreted</location>
        <location evidence="1">Extracellular space</location>
        <location evidence="1">Extracellular matrix</location>
    </subcellularLocation>
</comment>
<dbReference type="PANTHER" id="PTHR24023">
    <property type="entry name" value="COLLAGEN ALPHA"/>
    <property type="match status" value="1"/>
</dbReference>
<dbReference type="InterPro" id="IPR048287">
    <property type="entry name" value="TSPN-like_N"/>
</dbReference>
<evidence type="ECO:0000256" key="4">
    <source>
        <dbReference type="ARBA" id="ARBA00022729"/>
    </source>
</evidence>
<dbReference type="SMART" id="SM00210">
    <property type="entry name" value="TSPN"/>
    <property type="match status" value="1"/>
</dbReference>
<keyword evidence="3" id="KW-0272">Extracellular matrix</keyword>
<feature type="compositionally biased region" description="Basic residues" evidence="8">
    <location>
        <begin position="256"/>
        <end position="283"/>
    </location>
</feature>
<dbReference type="PANTHER" id="PTHR24023:SF1082">
    <property type="entry name" value="COLLAGEN TRIPLE HELIX REPEAT"/>
    <property type="match status" value="1"/>
</dbReference>
<feature type="region of interest" description="Disordered" evidence="8">
    <location>
        <begin position="492"/>
        <end position="521"/>
    </location>
</feature>
<dbReference type="FunFam" id="2.60.120.1000:FF:000002">
    <property type="entry name" value="Collagen XI alpha 1 chain"/>
    <property type="match status" value="1"/>
</dbReference>
<reference evidence="11" key="1">
    <citation type="submission" date="2025-08" db="UniProtKB">
        <authorList>
            <consortium name="Ensembl"/>
        </authorList>
    </citation>
    <scope>IDENTIFICATION</scope>
</reference>
<feature type="compositionally biased region" description="Pro residues" evidence="8">
    <location>
        <begin position="1330"/>
        <end position="1339"/>
    </location>
</feature>
<dbReference type="InterPro" id="IPR050149">
    <property type="entry name" value="Collagen_superfamily"/>
</dbReference>
<accession>A0A8C1WRL0</accession>
<dbReference type="InterPro" id="IPR013320">
    <property type="entry name" value="ConA-like_dom_sf"/>
</dbReference>
<dbReference type="Pfam" id="PF01391">
    <property type="entry name" value="Collagen"/>
    <property type="match status" value="5"/>
</dbReference>
<feature type="compositionally biased region" description="Pro residues" evidence="8">
    <location>
        <begin position="1354"/>
        <end position="1364"/>
    </location>
</feature>
<keyword evidence="7" id="KW-0379">Hydroxylation</keyword>
<dbReference type="Gene3D" id="2.60.120.200">
    <property type="match status" value="1"/>
</dbReference>
<feature type="compositionally biased region" description="Gly residues" evidence="8">
    <location>
        <begin position="894"/>
        <end position="903"/>
    </location>
</feature>
<feature type="region of interest" description="Disordered" evidence="8">
    <location>
        <begin position="238"/>
        <end position="293"/>
    </location>
</feature>
<dbReference type="GO" id="GO:0005581">
    <property type="term" value="C:collagen trimer"/>
    <property type="evidence" value="ECO:0007669"/>
    <property type="project" value="UniProtKB-KW"/>
</dbReference>
<evidence type="ECO:0000256" key="1">
    <source>
        <dbReference type="ARBA" id="ARBA00004498"/>
    </source>
</evidence>
<dbReference type="Proteomes" id="UP000694700">
    <property type="component" value="Unplaced"/>
</dbReference>
<name>A0A8C1WRL0_CYPCA</name>
<feature type="chain" id="PRO_5034951400" evidence="9">
    <location>
        <begin position="21"/>
        <end position="1651"/>
    </location>
</feature>
<feature type="region of interest" description="Disordered" evidence="8">
    <location>
        <begin position="309"/>
        <end position="353"/>
    </location>
</feature>
<protein>
    <submittedName>
        <fullName evidence="11">Collagen, type V, alpha 3a</fullName>
    </submittedName>
</protein>
<evidence type="ECO:0000256" key="6">
    <source>
        <dbReference type="ARBA" id="ARBA00023119"/>
    </source>
</evidence>
<organism evidence="11 12">
    <name type="scientific">Cyprinus carpio</name>
    <name type="common">Common carp</name>
    <dbReference type="NCBI Taxonomy" id="7962"/>
    <lineage>
        <taxon>Eukaryota</taxon>
        <taxon>Metazoa</taxon>
        <taxon>Chordata</taxon>
        <taxon>Craniata</taxon>
        <taxon>Vertebrata</taxon>
        <taxon>Euteleostomi</taxon>
        <taxon>Actinopterygii</taxon>
        <taxon>Neopterygii</taxon>
        <taxon>Teleostei</taxon>
        <taxon>Ostariophysi</taxon>
        <taxon>Cypriniformes</taxon>
        <taxon>Cyprinidae</taxon>
        <taxon>Cyprininae</taxon>
        <taxon>Cyprinus</taxon>
    </lineage>
</organism>
<keyword evidence="2" id="KW-0964">Secreted</keyword>
<keyword evidence="4 9" id="KW-0732">Signal</keyword>
<feature type="signal peptide" evidence="9">
    <location>
        <begin position="1"/>
        <end position="20"/>
    </location>
</feature>
<feature type="compositionally biased region" description="Low complexity" evidence="8">
    <location>
        <begin position="1009"/>
        <end position="1019"/>
    </location>
</feature>
<keyword evidence="6" id="KW-0176">Collagen</keyword>
<feature type="compositionally biased region" description="Gly residues" evidence="8">
    <location>
        <begin position="1320"/>
        <end position="1329"/>
    </location>
</feature>
<dbReference type="GO" id="GO:0005615">
    <property type="term" value="C:extracellular space"/>
    <property type="evidence" value="ECO:0007669"/>
    <property type="project" value="TreeGrafter"/>
</dbReference>
<feature type="compositionally biased region" description="Gly residues" evidence="8">
    <location>
        <begin position="738"/>
        <end position="747"/>
    </location>
</feature>
<feature type="compositionally biased region" description="Polar residues" evidence="8">
    <location>
        <begin position="319"/>
        <end position="337"/>
    </location>
</feature>
<evidence type="ECO:0000313" key="12">
    <source>
        <dbReference type="Proteomes" id="UP000694700"/>
    </source>
</evidence>
<evidence type="ECO:0000259" key="10">
    <source>
        <dbReference type="PROSITE" id="PS51461"/>
    </source>
</evidence>
<feature type="region of interest" description="Disordered" evidence="8">
    <location>
        <begin position="608"/>
        <end position="632"/>
    </location>
</feature>
<dbReference type="FunFam" id="2.60.120.200:FF:000016">
    <property type="entry name" value="Collagen XI alpha 1 chain"/>
    <property type="match status" value="1"/>
</dbReference>
<proteinExistence type="predicted"/>
<feature type="region of interest" description="Disordered" evidence="8">
    <location>
        <begin position="1300"/>
        <end position="1394"/>
    </location>
</feature>